<dbReference type="Gene3D" id="3.30.300.30">
    <property type="match status" value="1"/>
</dbReference>
<feature type="domain" description="AMP-dependent synthetase/ligase" evidence="9">
    <location>
        <begin position="8"/>
        <end position="387"/>
    </location>
</feature>
<dbReference type="InterPro" id="IPR045851">
    <property type="entry name" value="AMP-bd_C_sf"/>
</dbReference>
<evidence type="ECO:0000256" key="3">
    <source>
        <dbReference type="ARBA" id="ARBA00026121"/>
    </source>
</evidence>
<dbReference type="InterPro" id="IPR020845">
    <property type="entry name" value="AMP-binding_CS"/>
</dbReference>
<sequence length="539" mass="57968">MAVIDLLRQAVEDRPDKTAVIAEDGAATFRELDAASSRLAQQLHAAGVSRGHKVAMLLANDQAMHFNAVYFGIHKLGAVPVPLNTRWAAPEKLFVLEHSDAVAVITGLAHREVLVALAEGESVEIGGRPGSFQLEHFFVTGSEALDGFTPLGDVVGAGSADVPLLEPSLSADDPADLLYTSGTTGMPRGVLVPEGNLADEPGQASLGQLLGAMFGESLLHAVPLFGFTGCHGLMLLSIRAGVTQIVLPRFDPEQLLAAIERYRATSIMGVPTMLNLAMKHPTVGDHDYSSLQLVFFGAAPIQPDTVRKMRQVWPGAKMLNAYSLTEAGAGAACILGPDPDDILARPGSVGRPVGCEVVVVDDYDNPLPPGKVGEICFKSKIARRSYYKGEQPTAELWSGGLLHTGDVGYVADDGYVYLTERKKDMILRGGYNIFAIEVERVLLEMPEVLEAAVIAVPHSDLGEDLLAVIAPKPGFSGGEGELTAERINQFCRQHLADYKCPRHMVVVDELPKNAMAKVMKNELRQRFRDHLFDQGAENK</sequence>
<evidence type="ECO:0000256" key="6">
    <source>
        <dbReference type="ARBA" id="ARBA00076959"/>
    </source>
</evidence>
<dbReference type="InterPro" id="IPR050237">
    <property type="entry name" value="ATP-dep_AMP-bd_enzyme"/>
</dbReference>
<comment type="similarity">
    <text evidence="1">Belongs to the ATP-dependent AMP-binding enzyme family.</text>
</comment>
<dbReference type="PROSITE" id="PS00455">
    <property type="entry name" value="AMP_BINDING"/>
    <property type="match status" value="1"/>
</dbReference>
<dbReference type="SUPFAM" id="SSF56801">
    <property type="entry name" value="Acetyl-CoA synthetase-like"/>
    <property type="match status" value="1"/>
</dbReference>
<dbReference type="Proteomes" id="UP000327362">
    <property type="component" value="Chromosome"/>
</dbReference>
<feature type="domain" description="AMP-binding enzyme C-terminal" evidence="10">
    <location>
        <begin position="437"/>
        <end position="517"/>
    </location>
</feature>
<dbReference type="PANTHER" id="PTHR43767:SF1">
    <property type="entry name" value="NONRIBOSOMAL PEPTIDE SYNTHASE PES1 (EUROFUNG)-RELATED"/>
    <property type="match status" value="1"/>
</dbReference>
<dbReference type="InterPro" id="IPR025110">
    <property type="entry name" value="AMP-bd_C"/>
</dbReference>
<gene>
    <name evidence="11" type="ORF">JPH1_10080</name>
</gene>
<dbReference type="FunFam" id="3.30.300.30:FF:000008">
    <property type="entry name" value="2,3-dihydroxybenzoate-AMP ligase"/>
    <property type="match status" value="1"/>
</dbReference>
<dbReference type="AlphaFoldDB" id="A0AAI8X1D3"/>
<evidence type="ECO:0000313" key="11">
    <source>
        <dbReference type="EMBL" id="BBN46533.1"/>
    </source>
</evidence>
<evidence type="ECO:0000313" key="12">
    <source>
        <dbReference type="Proteomes" id="UP000327362"/>
    </source>
</evidence>
<evidence type="ECO:0000256" key="8">
    <source>
        <dbReference type="ARBA" id="ARBA00083882"/>
    </source>
</evidence>
<evidence type="ECO:0000259" key="9">
    <source>
        <dbReference type="Pfam" id="PF00501"/>
    </source>
</evidence>
<dbReference type="InterPro" id="IPR000873">
    <property type="entry name" value="AMP-dep_synth/lig_dom"/>
</dbReference>
<dbReference type="PANTHER" id="PTHR43767">
    <property type="entry name" value="LONG-CHAIN-FATTY-ACID--COA LIGASE"/>
    <property type="match status" value="1"/>
</dbReference>
<dbReference type="InterPro" id="IPR042099">
    <property type="entry name" value="ANL_N_sf"/>
</dbReference>
<protein>
    <recommendedName>
        <fullName evidence="5">Long-chain-fatty-acid--CoA ligase FadD13</fullName>
        <ecNumber evidence="3">6.2.1.3</ecNumber>
    </recommendedName>
    <alternativeName>
        <fullName evidence="6">Fatty acyl-CoA ligase</fullName>
    </alternativeName>
    <alternativeName>
        <fullName evidence="8">Fatty acyl-CoA synthetase</fullName>
    </alternativeName>
    <alternativeName>
        <fullName evidence="7">Very-long-chain fatty-acyl-CoA synthetase</fullName>
    </alternativeName>
</protein>
<dbReference type="Pfam" id="PF13193">
    <property type="entry name" value="AMP-binding_C"/>
    <property type="match status" value="1"/>
</dbReference>
<keyword evidence="2 11" id="KW-0436">Ligase</keyword>
<evidence type="ECO:0000256" key="2">
    <source>
        <dbReference type="ARBA" id="ARBA00022598"/>
    </source>
</evidence>
<evidence type="ECO:0000256" key="7">
    <source>
        <dbReference type="ARBA" id="ARBA00080667"/>
    </source>
</evidence>
<reference evidence="11 12" key="1">
    <citation type="submission" date="2019-09" db="EMBL/GenBank/DDBJ databases">
        <title>Complete genome sequence of Mycobacterium avium subsp. hominissuis strain JP-H-1.</title>
        <authorList>
            <person name="Kinoshita Y."/>
            <person name="Niwa H."/>
            <person name="Uchida-Fujii E."/>
            <person name="Nukada T."/>
        </authorList>
    </citation>
    <scope>NUCLEOTIDE SEQUENCE [LARGE SCALE GENOMIC DNA]</scope>
    <source>
        <strain evidence="11 12">JP-H-1</strain>
    </source>
</reference>
<dbReference type="Gene3D" id="3.40.50.12780">
    <property type="entry name" value="N-terminal domain of ligase-like"/>
    <property type="match status" value="1"/>
</dbReference>
<dbReference type="Pfam" id="PF00501">
    <property type="entry name" value="AMP-binding"/>
    <property type="match status" value="1"/>
</dbReference>
<accession>A0AAI8X1D3</accession>
<dbReference type="GO" id="GO:0004467">
    <property type="term" value="F:long-chain fatty acid-CoA ligase activity"/>
    <property type="evidence" value="ECO:0007669"/>
    <property type="project" value="UniProtKB-EC"/>
</dbReference>
<organism evidence="11 12">
    <name type="scientific">Mycobacterium avium subsp. hominissuis</name>
    <dbReference type="NCBI Taxonomy" id="439334"/>
    <lineage>
        <taxon>Bacteria</taxon>
        <taxon>Bacillati</taxon>
        <taxon>Actinomycetota</taxon>
        <taxon>Actinomycetes</taxon>
        <taxon>Mycobacteriales</taxon>
        <taxon>Mycobacteriaceae</taxon>
        <taxon>Mycobacterium</taxon>
        <taxon>Mycobacterium avium complex (MAC)</taxon>
    </lineage>
</organism>
<comment type="catalytic activity">
    <reaction evidence="4">
        <text>a long-chain fatty acid + ATP + CoA = a long-chain fatty acyl-CoA + AMP + diphosphate</text>
        <dbReference type="Rhea" id="RHEA:15421"/>
        <dbReference type="ChEBI" id="CHEBI:30616"/>
        <dbReference type="ChEBI" id="CHEBI:33019"/>
        <dbReference type="ChEBI" id="CHEBI:57287"/>
        <dbReference type="ChEBI" id="CHEBI:57560"/>
        <dbReference type="ChEBI" id="CHEBI:83139"/>
        <dbReference type="ChEBI" id="CHEBI:456215"/>
        <dbReference type="EC" id="6.2.1.3"/>
    </reaction>
</comment>
<dbReference type="RefSeq" id="WP_151834796.1">
    <property type="nucleotide sequence ID" value="NZ_AP020326.1"/>
</dbReference>
<evidence type="ECO:0000259" key="10">
    <source>
        <dbReference type="Pfam" id="PF13193"/>
    </source>
</evidence>
<evidence type="ECO:0000256" key="5">
    <source>
        <dbReference type="ARBA" id="ARBA00069710"/>
    </source>
</evidence>
<name>A0AAI8X1D3_MYCAV</name>
<proteinExistence type="inferred from homology"/>
<evidence type="ECO:0000256" key="1">
    <source>
        <dbReference type="ARBA" id="ARBA00006432"/>
    </source>
</evidence>
<dbReference type="EC" id="6.2.1.3" evidence="3"/>
<evidence type="ECO:0000256" key="4">
    <source>
        <dbReference type="ARBA" id="ARBA00036813"/>
    </source>
</evidence>
<dbReference type="EMBL" id="AP020326">
    <property type="protein sequence ID" value="BBN46533.1"/>
    <property type="molecule type" value="Genomic_DNA"/>
</dbReference>